<comment type="caution">
    <text evidence="3">The sequence shown here is derived from an EMBL/GenBank/DDBJ whole genome shotgun (WGS) entry which is preliminary data.</text>
</comment>
<evidence type="ECO:0000259" key="2">
    <source>
        <dbReference type="Pfam" id="PF13302"/>
    </source>
</evidence>
<dbReference type="eggNOG" id="COG0188">
    <property type="taxonomic scope" value="Bacteria"/>
</dbReference>
<dbReference type="SUPFAM" id="SSF55729">
    <property type="entry name" value="Acyl-CoA N-acyltransferases (Nat)"/>
    <property type="match status" value="1"/>
</dbReference>
<dbReference type="InterPro" id="IPR000182">
    <property type="entry name" value="GNAT_dom"/>
</dbReference>
<reference evidence="3 4" key="1">
    <citation type="submission" date="2012-12" db="EMBL/GenBank/DDBJ databases">
        <title>Whole genome shotgun sequence of Gordonia hirsuta NBRC 16056.</title>
        <authorList>
            <person name="Isaki-Nakamura S."/>
            <person name="Hosoyama A."/>
            <person name="Tsuchikane K."/>
            <person name="Katsumata H."/>
            <person name="Baba S."/>
            <person name="Yamazaki S."/>
            <person name="Fujita N."/>
        </authorList>
    </citation>
    <scope>NUCLEOTIDE SEQUENCE [LARGE SCALE GENOMIC DNA]</scope>
    <source>
        <strain evidence="3 4">NBRC 16056</strain>
    </source>
</reference>
<dbReference type="OrthoDB" id="4773268at2"/>
<dbReference type="GO" id="GO:0005524">
    <property type="term" value="F:ATP binding"/>
    <property type="evidence" value="ECO:0007669"/>
    <property type="project" value="InterPro"/>
</dbReference>
<dbReference type="AlphaFoldDB" id="L7L9U4"/>
<keyword evidence="4" id="KW-1185">Reference proteome</keyword>
<dbReference type="RefSeq" id="WP_005940987.1">
    <property type="nucleotide sequence ID" value="NZ_ATVK01000014.1"/>
</dbReference>
<gene>
    <name evidence="3" type="ORF">GOHSU_27_00460</name>
</gene>
<feature type="coiled-coil region" evidence="1">
    <location>
        <begin position="64"/>
        <end position="91"/>
    </location>
</feature>
<dbReference type="InterPro" id="IPR013757">
    <property type="entry name" value="Topo_IIA_A_a_sf"/>
</dbReference>
<dbReference type="STRING" id="1121927.GOHSU_27_00460"/>
<proteinExistence type="predicted"/>
<sequence length="219" mass="23481">MTDVDKATDRRELTQTVLTALERRHELLDVVVEAEDRPSAVAAVAELLGASPAAVDSVMNMSFHQLTKEARRRHQAELDDLNAELTFTAAERPAASGDTLGLRPFSADADADLMSECTDELHVALDGSGAPAGELSEEIAKGVKRVDDEDAVWLVAVEGADKIGLVLGELTGSGEVDVRIWIRPEKRKHGYGTAALRKSRTEMAIAFPGVPMVVRAPSA</sequence>
<dbReference type="Proteomes" id="UP000053405">
    <property type="component" value="Unassembled WGS sequence"/>
</dbReference>
<evidence type="ECO:0000313" key="4">
    <source>
        <dbReference type="Proteomes" id="UP000053405"/>
    </source>
</evidence>
<protein>
    <recommendedName>
        <fullName evidence="2">N-acetyltransferase domain-containing protein</fullName>
    </recommendedName>
</protein>
<organism evidence="3 4">
    <name type="scientific">Gordonia hirsuta DSM 44140 = NBRC 16056</name>
    <dbReference type="NCBI Taxonomy" id="1121927"/>
    <lineage>
        <taxon>Bacteria</taxon>
        <taxon>Bacillati</taxon>
        <taxon>Actinomycetota</taxon>
        <taxon>Actinomycetes</taxon>
        <taxon>Mycobacteriales</taxon>
        <taxon>Gordoniaceae</taxon>
        <taxon>Gordonia</taxon>
    </lineage>
</organism>
<dbReference type="GO" id="GO:0003918">
    <property type="term" value="F:DNA topoisomerase type II (double strand cut, ATP-hydrolyzing) activity"/>
    <property type="evidence" value="ECO:0007669"/>
    <property type="project" value="InterPro"/>
</dbReference>
<dbReference type="Gene3D" id="3.40.630.30">
    <property type="match status" value="1"/>
</dbReference>
<dbReference type="Pfam" id="PF13302">
    <property type="entry name" value="Acetyltransf_3"/>
    <property type="match status" value="1"/>
</dbReference>
<evidence type="ECO:0000313" key="3">
    <source>
        <dbReference type="EMBL" id="GAC57910.1"/>
    </source>
</evidence>
<dbReference type="GO" id="GO:0003677">
    <property type="term" value="F:DNA binding"/>
    <property type="evidence" value="ECO:0007669"/>
    <property type="project" value="InterPro"/>
</dbReference>
<feature type="domain" description="N-acetyltransferase" evidence="2">
    <location>
        <begin position="100"/>
        <end position="200"/>
    </location>
</feature>
<name>L7L9U4_9ACTN</name>
<evidence type="ECO:0000256" key="1">
    <source>
        <dbReference type="SAM" id="Coils"/>
    </source>
</evidence>
<accession>L7L9U4</accession>
<dbReference type="EMBL" id="BANT01000027">
    <property type="protein sequence ID" value="GAC57910.1"/>
    <property type="molecule type" value="Genomic_DNA"/>
</dbReference>
<dbReference type="InterPro" id="IPR016181">
    <property type="entry name" value="Acyl_CoA_acyltransferase"/>
</dbReference>
<dbReference type="Gene3D" id="1.10.268.10">
    <property type="entry name" value="Topoisomerase, domain 3"/>
    <property type="match status" value="1"/>
</dbReference>
<keyword evidence="1" id="KW-0175">Coiled coil</keyword>
<dbReference type="GO" id="GO:0016747">
    <property type="term" value="F:acyltransferase activity, transferring groups other than amino-acyl groups"/>
    <property type="evidence" value="ECO:0007669"/>
    <property type="project" value="InterPro"/>
</dbReference>